<dbReference type="Pfam" id="PF02518">
    <property type="entry name" value="HATPase_c"/>
    <property type="match status" value="1"/>
</dbReference>
<evidence type="ECO:0000256" key="2">
    <source>
        <dbReference type="ARBA" id="ARBA00012438"/>
    </source>
</evidence>
<keyword evidence="4" id="KW-0808">Transferase</keyword>
<evidence type="ECO:0000256" key="7">
    <source>
        <dbReference type="SAM" id="Coils"/>
    </source>
</evidence>
<dbReference type="InterPro" id="IPR000700">
    <property type="entry name" value="PAS-assoc_C"/>
</dbReference>
<feature type="domain" description="Response regulatory" evidence="9">
    <location>
        <begin position="594"/>
        <end position="710"/>
    </location>
</feature>
<name>A0ABZ1C776_9BACT</name>
<dbReference type="RefSeq" id="WP_221029475.1">
    <property type="nucleotide sequence ID" value="NZ_CP139781.1"/>
</dbReference>
<dbReference type="InterPro" id="IPR003661">
    <property type="entry name" value="HisK_dim/P_dom"/>
</dbReference>
<protein>
    <recommendedName>
        <fullName evidence="2">histidine kinase</fullName>
        <ecNumber evidence="2">2.7.13.3</ecNumber>
    </recommendedName>
</protein>
<evidence type="ECO:0000259" key="9">
    <source>
        <dbReference type="PROSITE" id="PS50110"/>
    </source>
</evidence>
<dbReference type="SUPFAM" id="SSF55874">
    <property type="entry name" value="ATPase domain of HSP90 chaperone/DNA topoisomerase II/histidine kinase"/>
    <property type="match status" value="1"/>
</dbReference>
<dbReference type="EMBL" id="CP139781">
    <property type="protein sequence ID" value="WRQ87113.1"/>
    <property type="molecule type" value="Genomic_DNA"/>
</dbReference>
<keyword evidence="7" id="KW-0175">Coiled coil</keyword>
<dbReference type="SMART" id="SM00387">
    <property type="entry name" value="HATPase_c"/>
    <property type="match status" value="1"/>
</dbReference>
<dbReference type="InterPro" id="IPR000014">
    <property type="entry name" value="PAS"/>
</dbReference>
<dbReference type="SUPFAM" id="SSF47384">
    <property type="entry name" value="Homodimeric domain of signal transducing histidine kinase"/>
    <property type="match status" value="1"/>
</dbReference>
<dbReference type="PROSITE" id="PS50110">
    <property type="entry name" value="RESPONSE_REGULATORY"/>
    <property type="match status" value="2"/>
</dbReference>
<dbReference type="SMART" id="SM00388">
    <property type="entry name" value="HisKA"/>
    <property type="match status" value="1"/>
</dbReference>
<dbReference type="SUPFAM" id="SSF52172">
    <property type="entry name" value="CheY-like"/>
    <property type="match status" value="2"/>
</dbReference>
<dbReference type="EC" id="2.7.13.3" evidence="2"/>
<dbReference type="InterPro" id="IPR004358">
    <property type="entry name" value="Sig_transdc_His_kin-like_C"/>
</dbReference>
<evidence type="ECO:0000313" key="11">
    <source>
        <dbReference type="EMBL" id="WRQ87113.1"/>
    </source>
</evidence>
<dbReference type="PRINTS" id="PR00344">
    <property type="entry name" value="BCTRLSENSOR"/>
</dbReference>
<dbReference type="PANTHER" id="PTHR43047">
    <property type="entry name" value="TWO-COMPONENT HISTIDINE PROTEIN KINASE"/>
    <property type="match status" value="1"/>
</dbReference>
<dbReference type="Proteomes" id="UP000738431">
    <property type="component" value="Chromosome"/>
</dbReference>
<feature type="domain" description="Response regulatory" evidence="9">
    <location>
        <begin position="4"/>
        <end position="122"/>
    </location>
</feature>
<evidence type="ECO:0000259" key="10">
    <source>
        <dbReference type="PROSITE" id="PS50113"/>
    </source>
</evidence>
<dbReference type="InterPro" id="IPR035965">
    <property type="entry name" value="PAS-like_dom_sf"/>
</dbReference>
<dbReference type="SUPFAM" id="SSF55785">
    <property type="entry name" value="PYP-like sensor domain (PAS domain)"/>
    <property type="match status" value="1"/>
</dbReference>
<sequence length="713" mass="78663">MSYTILIVEDNRNSIYLLEQLLRDAGHTVWPAVNGEEAVDLIKSRGLPDLVVSDALMPRMDGFELCHILRSDPTTCTVPFVIYTATFTDESDEHFAHDVGADCYLIKPFDPERVVARFEEVIRDVRAKPPRPVRPKGPGAAFFEGHSRRMSMKLETKVDELSATNAALAASESEIRQLNDRLVASIRNLEAEIEERHRTNNQLTLAFQVAHMGSFAFDFDRGISTWSREALDLLDQPPGQRSFNWDLFARRVPPKQRAAAALVFSPDAHDTESHQVEFALECGDGTIRHIIARSQRVAVDEFGENRRIGVLRDISIRRRAEIERAQMERSLRQAQKMEAIGNLAGGIAHDFNNFLAVISASGELLEMDAAENGLPEHWRDGMRDIRQACARAKDLVAQILLFSRNEPSKREPIDLRNVIRDAIGQFNNTVRTNIVVATDLRTKRLAVANIGQINQILLNLCNNAKYAIGNRPGEITIRLSEASFTPAQAQRRPPLNPGDYLLLEVADTGSGMDEDTLQRIFEPFFSTKPPGEGTGLGLAMVHGIVVGHDGAIFADSTPGQGTCISIYIPAARDALAPSAADRGASPLPTGKGERILVVDDEPAVAKVACSLINRLGYRAESMNDARTARDRLLHNPDEFALVVTDYFMPGLTGVDLGKAVWTKYPDLPIIMIVGFGGQMDAGRARAEGFKAFVSKPFTLQSLSDAISLALQPE</sequence>
<dbReference type="Gene3D" id="1.10.287.130">
    <property type="match status" value="1"/>
</dbReference>
<dbReference type="Gene3D" id="3.30.565.10">
    <property type="entry name" value="Histidine kinase-like ATPase, C-terminal domain"/>
    <property type="match status" value="1"/>
</dbReference>
<dbReference type="Pfam" id="PF00512">
    <property type="entry name" value="HisKA"/>
    <property type="match status" value="1"/>
</dbReference>
<evidence type="ECO:0000256" key="5">
    <source>
        <dbReference type="ARBA" id="ARBA00022777"/>
    </source>
</evidence>
<dbReference type="CDD" id="cd00082">
    <property type="entry name" value="HisKA"/>
    <property type="match status" value="1"/>
</dbReference>
<dbReference type="CDD" id="cd00130">
    <property type="entry name" value="PAS"/>
    <property type="match status" value="1"/>
</dbReference>
<organism evidence="11 12">
    <name type="scientific">Actomonas aquatica</name>
    <dbReference type="NCBI Taxonomy" id="2866162"/>
    <lineage>
        <taxon>Bacteria</taxon>
        <taxon>Pseudomonadati</taxon>
        <taxon>Verrucomicrobiota</taxon>
        <taxon>Opitutia</taxon>
        <taxon>Opitutales</taxon>
        <taxon>Opitutaceae</taxon>
        <taxon>Actomonas</taxon>
    </lineage>
</organism>
<proteinExistence type="predicted"/>
<feature type="domain" description="Histidine kinase" evidence="8">
    <location>
        <begin position="346"/>
        <end position="572"/>
    </location>
</feature>
<keyword evidence="3 6" id="KW-0597">Phosphoprotein</keyword>
<reference evidence="11 12" key="1">
    <citation type="submission" date="2021-08" db="EMBL/GenBank/DDBJ databases">
        <authorList>
            <person name="Zhang D."/>
            <person name="Zhang A."/>
            <person name="Wang L."/>
        </authorList>
    </citation>
    <scope>NUCLEOTIDE SEQUENCE [LARGE SCALE GENOMIC DNA]</scope>
    <source>
        <strain evidence="11 12">WL0086</strain>
    </source>
</reference>
<dbReference type="InterPro" id="IPR001789">
    <property type="entry name" value="Sig_transdc_resp-reg_receiver"/>
</dbReference>
<dbReference type="InterPro" id="IPR036890">
    <property type="entry name" value="HATPase_C_sf"/>
</dbReference>
<dbReference type="InterPro" id="IPR003594">
    <property type="entry name" value="HATPase_dom"/>
</dbReference>
<dbReference type="Gene3D" id="3.30.450.20">
    <property type="entry name" value="PAS domain"/>
    <property type="match status" value="1"/>
</dbReference>
<keyword evidence="5" id="KW-0418">Kinase</keyword>
<evidence type="ECO:0000256" key="3">
    <source>
        <dbReference type="ARBA" id="ARBA00022553"/>
    </source>
</evidence>
<evidence type="ECO:0000256" key="6">
    <source>
        <dbReference type="PROSITE-ProRule" id="PRU00169"/>
    </source>
</evidence>
<keyword evidence="12" id="KW-1185">Reference proteome</keyword>
<dbReference type="InterPro" id="IPR011006">
    <property type="entry name" value="CheY-like_superfamily"/>
</dbReference>
<comment type="catalytic activity">
    <reaction evidence="1">
        <text>ATP + protein L-histidine = ADP + protein N-phospho-L-histidine.</text>
        <dbReference type="EC" id="2.7.13.3"/>
    </reaction>
</comment>
<feature type="modified residue" description="4-aspartylphosphate" evidence="6">
    <location>
        <position position="645"/>
    </location>
</feature>
<gene>
    <name evidence="11" type="ORF">K1X11_020040</name>
</gene>
<dbReference type="Pfam" id="PF00072">
    <property type="entry name" value="Response_reg"/>
    <property type="match status" value="2"/>
</dbReference>
<dbReference type="PANTHER" id="PTHR43047:SF62">
    <property type="entry name" value="SENSOR HISTIDINE KINASE DPIB"/>
    <property type="match status" value="1"/>
</dbReference>
<evidence type="ECO:0000259" key="8">
    <source>
        <dbReference type="PROSITE" id="PS50109"/>
    </source>
</evidence>
<evidence type="ECO:0000256" key="1">
    <source>
        <dbReference type="ARBA" id="ARBA00000085"/>
    </source>
</evidence>
<dbReference type="PROSITE" id="PS50109">
    <property type="entry name" value="HIS_KIN"/>
    <property type="match status" value="1"/>
</dbReference>
<dbReference type="InterPro" id="IPR036097">
    <property type="entry name" value="HisK_dim/P_sf"/>
</dbReference>
<accession>A0ABZ1C776</accession>
<dbReference type="InterPro" id="IPR005467">
    <property type="entry name" value="His_kinase_dom"/>
</dbReference>
<feature type="coiled-coil region" evidence="7">
    <location>
        <begin position="161"/>
        <end position="206"/>
    </location>
</feature>
<evidence type="ECO:0000256" key="4">
    <source>
        <dbReference type="ARBA" id="ARBA00022679"/>
    </source>
</evidence>
<feature type="modified residue" description="4-aspartylphosphate" evidence="6">
    <location>
        <position position="54"/>
    </location>
</feature>
<dbReference type="CDD" id="cd00156">
    <property type="entry name" value="REC"/>
    <property type="match status" value="1"/>
</dbReference>
<dbReference type="Gene3D" id="3.40.50.2300">
    <property type="match status" value="2"/>
</dbReference>
<dbReference type="SMART" id="SM00448">
    <property type="entry name" value="REC"/>
    <property type="match status" value="2"/>
</dbReference>
<dbReference type="PROSITE" id="PS50113">
    <property type="entry name" value="PAC"/>
    <property type="match status" value="1"/>
</dbReference>
<reference evidence="11 12" key="2">
    <citation type="submission" date="2023-12" db="EMBL/GenBank/DDBJ databases">
        <title>Description of an unclassified Opitutus bacterium of Verrucomicrobiota.</title>
        <authorList>
            <person name="Zhang D.-F."/>
        </authorList>
    </citation>
    <scope>NUCLEOTIDE SEQUENCE [LARGE SCALE GENOMIC DNA]</scope>
    <source>
        <strain evidence="11 12">WL0086</strain>
    </source>
</reference>
<feature type="domain" description="PAC" evidence="10">
    <location>
        <begin position="274"/>
        <end position="326"/>
    </location>
</feature>
<evidence type="ECO:0000313" key="12">
    <source>
        <dbReference type="Proteomes" id="UP000738431"/>
    </source>
</evidence>